<dbReference type="GO" id="GO:0070917">
    <property type="term" value="F:inositol phosphoceramide synthase regulator activity"/>
    <property type="evidence" value="ECO:0007669"/>
    <property type="project" value="InterPro"/>
</dbReference>
<name>A0AA91Q3B4_CLALS</name>
<dbReference type="EMBL" id="LYUB02000002">
    <property type="protein sequence ID" value="OVF10540.1"/>
    <property type="molecule type" value="Genomic_DNA"/>
</dbReference>
<dbReference type="AlphaFoldDB" id="A0AA91Q3B4"/>
<gene>
    <name evidence="2" type="ORF">A9F13_02g03685</name>
</gene>
<proteinExistence type="predicted"/>
<keyword evidence="1" id="KW-0472">Membrane</keyword>
<keyword evidence="1" id="KW-0812">Transmembrane</keyword>
<feature type="transmembrane region" description="Helical" evidence="1">
    <location>
        <begin position="152"/>
        <end position="176"/>
    </location>
</feature>
<feature type="transmembrane region" description="Helical" evidence="1">
    <location>
        <begin position="12"/>
        <end position="31"/>
    </location>
</feature>
<protein>
    <submittedName>
        <fullName evidence="2">Inositol phosphorylceramide synthase regulatory subunit</fullName>
    </submittedName>
</protein>
<dbReference type="InterPro" id="IPR013862">
    <property type="entry name" value="Kei1"/>
</dbReference>
<dbReference type="KEGG" id="clus:A9F13_02g03685"/>
<feature type="transmembrane region" description="Helical" evidence="1">
    <location>
        <begin position="84"/>
        <end position="110"/>
    </location>
</feature>
<dbReference type="PANTHER" id="PTHR28077:SF1">
    <property type="entry name" value="INOSITOL PHOSPHORYLCERAMIDE SYNTHASE REGULATORY SUBUNIT KEI1"/>
    <property type="match status" value="1"/>
</dbReference>
<comment type="caution">
    <text evidence="2">The sequence shown here is derived from an EMBL/GenBank/DDBJ whole genome shotgun (WGS) entry which is preliminary data.</text>
</comment>
<dbReference type="GO" id="GO:0000139">
    <property type="term" value="C:Golgi membrane"/>
    <property type="evidence" value="ECO:0007669"/>
    <property type="project" value="TreeGrafter"/>
</dbReference>
<evidence type="ECO:0000256" key="1">
    <source>
        <dbReference type="SAM" id="Phobius"/>
    </source>
</evidence>
<reference evidence="2 3" key="1">
    <citation type="submission" date="2017-04" db="EMBL/GenBank/DDBJ databases">
        <title>Draft genome of the yeast Clavispora lusitaniae type strain CBS 6936.</title>
        <authorList>
            <person name="Durrens P."/>
            <person name="Klopp C."/>
            <person name="Biteau N."/>
            <person name="Fitton-Ouhabi V."/>
            <person name="Dementhon K."/>
            <person name="Accoceberry I."/>
            <person name="Sherman D.J."/>
            <person name="Noel T."/>
        </authorList>
    </citation>
    <scope>NUCLEOTIDE SEQUENCE [LARGE SCALE GENOMIC DNA]</scope>
    <source>
        <strain evidence="2 3">CBS 6936</strain>
    </source>
</reference>
<keyword evidence="1" id="KW-1133">Transmembrane helix</keyword>
<dbReference type="PANTHER" id="PTHR28077">
    <property type="entry name" value="INOSITOL PHOSPHORYLCERAMIDE SYNTHASE REGULATORY SUBUNIT KEI1"/>
    <property type="match status" value="1"/>
</dbReference>
<sequence>MRILDNFLPYRFFWFIPIYIGVELILAISILNKAGGAYGLLSLLTGHHMNFFQWLYNLLAVSMLPFYISTLINMSNRACNVRKVCLSCSIYVWDTVVGLFFTAYFVYFWFSREDNAPGSYGSAEPSPKPTYDYLNVRSYQDTSQSASPSRELFLTVSGTLVTTAFRLYFCLVFLSYTKQLLRQSQLHQKTHGMQSVDEEVFHPTNLGGRVKKLVYDLETRAKLFMTDLLV</sequence>
<feature type="transmembrane region" description="Helical" evidence="1">
    <location>
        <begin position="51"/>
        <end position="72"/>
    </location>
</feature>
<dbReference type="Proteomes" id="UP000195602">
    <property type="component" value="Unassembled WGS sequence"/>
</dbReference>
<evidence type="ECO:0000313" key="3">
    <source>
        <dbReference type="Proteomes" id="UP000195602"/>
    </source>
</evidence>
<dbReference type="GO" id="GO:0006673">
    <property type="term" value="P:inositol phosphoceramide metabolic process"/>
    <property type="evidence" value="ECO:0007669"/>
    <property type="project" value="InterPro"/>
</dbReference>
<accession>A0AA91Q3B4</accession>
<organism evidence="2 3">
    <name type="scientific">Clavispora lusitaniae</name>
    <name type="common">Candida lusitaniae</name>
    <dbReference type="NCBI Taxonomy" id="36911"/>
    <lineage>
        <taxon>Eukaryota</taxon>
        <taxon>Fungi</taxon>
        <taxon>Dikarya</taxon>
        <taxon>Ascomycota</taxon>
        <taxon>Saccharomycotina</taxon>
        <taxon>Pichiomycetes</taxon>
        <taxon>Metschnikowiaceae</taxon>
        <taxon>Clavispora</taxon>
    </lineage>
</organism>
<evidence type="ECO:0000313" key="2">
    <source>
        <dbReference type="EMBL" id="OVF10540.1"/>
    </source>
</evidence>
<dbReference type="GO" id="GO:0070916">
    <property type="term" value="C:inositol phosphoceramide synthase complex"/>
    <property type="evidence" value="ECO:0007669"/>
    <property type="project" value="TreeGrafter"/>
</dbReference>
<dbReference type="Pfam" id="PF08552">
    <property type="entry name" value="Kei1"/>
    <property type="match status" value="1"/>
</dbReference>